<organism evidence="1">
    <name type="scientific">marine sediment metagenome</name>
    <dbReference type="NCBI Taxonomy" id="412755"/>
    <lineage>
        <taxon>unclassified sequences</taxon>
        <taxon>metagenomes</taxon>
        <taxon>ecological metagenomes</taxon>
    </lineage>
</organism>
<protein>
    <submittedName>
        <fullName evidence="1">Uncharacterized protein</fullName>
    </submittedName>
</protein>
<gene>
    <name evidence="1" type="ORF">S03H2_27323</name>
</gene>
<dbReference type="EMBL" id="BARU01016443">
    <property type="protein sequence ID" value="GAH60823.1"/>
    <property type="molecule type" value="Genomic_DNA"/>
</dbReference>
<feature type="non-terminal residue" evidence="1">
    <location>
        <position position="33"/>
    </location>
</feature>
<comment type="caution">
    <text evidence="1">The sequence shown here is derived from an EMBL/GenBank/DDBJ whole genome shotgun (WGS) entry which is preliminary data.</text>
</comment>
<reference evidence="1" key="1">
    <citation type="journal article" date="2014" name="Front. Microbiol.">
        <title>High frequency of phylogenetically diverse reductive dehalogenase-homologous genes in deep subseafloor sedimentary metagenomes.</title>
        <authorList>
            <person name="Kawai M."/>
            <person name="Futagami T."/>
            <person name="Toyoda A."/>
            <person name="Takaki Y."/>
            <person name="Nishi S."/>
            <person name="Hori S."/>
            <person name="Arai W."/>
            <person name="Tsubouchi T."/>
            <person name="Morono Y."/>
            <person name="Uchiyama I."/>
            <person name="Ito T."/>
            <person name="Fujiyama A."/>
            <person name="Inagaki F."/>
            <person name="Takami H."/>
        </authorList>
    </citation>
    <scope>NUCLEOTIDE SEQUENCE</scope>
    <source>
        <strain evidence="1">Expedition CK06-06</strain>
    </source>
</reference>
<dbReference type="AlphaFoldDB" id="X1ITF1"/>
<sequence>MFNNLKKKFNKQLMYLKENIKDLNGQICTSSNN</sequence>
<accession>X1ITF1</accession>
<evidence type="ECO:0000313" key="1">
    <source>
        <dbReference type="EMBL" id="GAH60823.1"/>
    </source>
</evidence>
<proteinExistence type="predicted"/>
<name>X1ITF1_9ZZZZ</name>